<organism evidence="2 3">
    <name type="scientific">Bifidobacterium canis</name>
    <dbReference type="NCBI Taxonomy" id="2610880"/>
    <lineage>
        <taxon>Bacteria</taxon>
        <taxon>Bacillati</taxon>
        <taxon>Actinomycetota</taxon>
        <taxon>Actinomycetes</taxon>
        <taxon>Bifidobacteriales</taxon>
        <taxon>Bifidobacteriaceae</taxon>
        <taxon>Bifidobacterium</taxon>
    </lineage>
</organism>
<gene>
    <name evidence="2" type="ORF">GSD1FS_1334</name>
</gene>
<dbReference type="RefSeq" id="WP_155588880.1">
    <property type="nucleotide sequence ID" value="NZ_WNLP01000006.1"/>
</dbReference>
<keyword evidence="3" id="KW-1185">Reference proteome</keyword>
<comment type="caution">
    <text evidence="2">The sequence shown here is derived from an EMBL/GenBank/DDBJ whole genome shotgun (WGS) entry which is preliminary data.</text>
</comment>
<evidence type="ECO:0000313" key="3">
    <source>
        <dbReference type="Proteomes" id="UP000487882"/>
    </source>
</evidence>
<protein>
    <submittedName>
        <fullName evidence="2">Uncharacterized protein</fullName>
    </submittedName>
</protein>
<reference evidence="2 3" key="1">
    <citation type="submission" date="2019-09" db="EMBL/GenBank/DDBJ databases">
        <title>Bifidobacterium canis sp. nov., isolated from the digestive tract of German Shepherd dog puppy.</title>
        <authorList>
            <person name="Bunesova V."/>
        </authorList>
    </citation>
    <scope>NUCLEOTIDE SEQUENCE [LARGE SCALE GENOMIC DNA]</scope>
    <source>
        <strain evidence="2 3">GSD1FS</strain>
    </source>
</reference>
<dbReference type="AlphaFoldDB" id="A0A7K1J637"/>
<accession>A0A7K1J637</accession>
<keyword evidence="1" id="KW-1133">Transmembrane helix</keyword>
<feature type="transmembrane region" description="Helical" evidence="1">
    <location>
        <begin position="500"/>
        <end position="520"/>
    </location>
</feature>
<keyword evidence="1" id="KW-0472">Membrane</keyword>
<evidence type="ECO:0000313" key="2">
    <source>
        <dbReference type="EMBL" id="MUH59989.1"/>
    </source>
</evidence>
<dbReference type="Proteomes" id="UP000487882">
    <property type="component" value="Unassembled WGS sequence"/>
</dbReference>
<sequence>MFLKTSMKNTQTVVDEGDLFAQLSTYADQSSTLPGAQDAARLGVSRSLDNYTTQYIYEPVFYYVLPAGFTYNNKALTYPTSVQPTITMASTDDGKQVVKIDYTGTGYSFNTLSGATDLVGINIDADALLGTNYQWNVYLYSPTTKFTRPHVTLSDTSYVMGNTDMDNIYALGSGNFTVSASQSIVSKNTARGNQSTAFMQQDTTDYLKATNGYSSAEDMEFGVSLFNSNTAEMKNVQEFFNVPQKDDNNGFSVQLTGPVTAELLPGLSTQPEYTVKYSTKAVTLGNTAPSTADFVAADQVSDWSTIKSLVIEVPSIPKGSAAGRFIVHAKDPTLAADCGKSVSPETGFYHDTSVPLIYKPNSKEASKLTVTGKATVTARLHWKDASGADQYKTLDDLTKQYEINVAKLEKSNYPSSISAMSSADVALLPKGYKLADDPLTLIADTTATYPGGSANAHKVDWSTVVRYNYNGAIVQYELEPEIISTMPVTGWGGFWNVRTLLALTVTLGGLALAWGAYDLIRRARRSN</sequence>
<name>A0A7K1J637_9BIFI</name>
<dbReference type="EMBL" id="WNLP01000006">
    <property type="protein sequence ID" value="MUH59989.1"/>
    <property type="molecule type" value="Genomic_DNA"/>
</dbReference>
<proteinExistence type="predicted"/>
<evidence type="ECO:0000256" key="1">
    <source>
        <dbReference type="SAM" id="Phobius"/>
    </source>
</evidence>
<keyword evidence="1" id="KW-0812">Transmembrane</keyword>